<dbReference type="InterPro" id="IPR004875">
    <property type="entry name" value="DDE_SF_endonuclease_dom"/>
</dbReference>
<evidence type="ECO:0000256" key="4">
    <source>
        <dbReference type="PROSITE-ProRule" id="PRU00320"/>
    </source>
</evidence>
<dbReference type="AlphaFoldDB" id="A0AAD8LUU5"/>
<dbReference type="EMBL" id="JAGXEW010000002">
    <property type="protein sequence ID" value="KAK1174914.1"/>
    <property type="molecule type" value="Genomic_DNA"/>
</dbReference>
<evidence type="ECO:0000259" key="6">
    <source>
        <dbReference type="PROSITE" id="PS50960"/>
    </source>
</evidence>
<evidence type="ECO:0000256" key="5">
    <source>
        <dbReference type="SAM" id="MobiDB-lite"/>
    </source>
</evidence>
<evidence type="ECO:0000259" key="7">
    <source>
        <dbReference type="PROSITE" id="PS51253"/>
    </source>
</evidence>
<evidence type="ECO:0000313" key="9">
    <source>
        <dbReference type="Proteomes" id="UP001230051"/>
    </source>
</evidence>
<sequence length="560" mass="63277">MSESVVDSYPLHQNILGVAPENPLSLPENLIPGTPIDSLTQPENVLADGQVDKSPLPVIRKKKSLSIEEKVDIISAVESGRKKTDVAAEYGIKKNSLSSIIKNKEKILDAYESFRFDPSRKRLRTATYTDLEEALMRWYQISCCLNVPVNGPMLRVKANYFAQKLGYKDFKCSNGWLDRFKSRYGLVFRSQPVEASSAPVDTSTVWYQTVLPYYLNEYQPKNVFSVAETGLLYQMLPTNTFAFRGETCSFGKQSRKTLTVVVGANVDGTEKLPLLVIGKSASPCSFKSVKSLPVDYESNSKAGLTAEVFEKWVRKIDERFQAQQRRVALFVCQSPAYPELKNLKAIELLYLPSTVMPNEHPMKQGTIKSLKVKYRHQLIKRFVECVEKSKEYTLSLLDTVDMLHLCWRNVTRETVAYSYNMARFKPQNHATGVEDVGMEEENRHNLIEQARAVGVEFLEGLSLDQYTELDEDLMALDPTVLSVESPGRSERTSEEELSLGNEEEEDEDEYLGSEMITPSKTETLAALAIVKRFLRAQEVNHGLHNSVADIENFIQSDPSN</sequence>
<dbReference type="Proteomes" id="UP001230051">
    <property type="component" value="Unassembled WGS sequence"/>
</dbReference>
<dbReference type="InterPro" id="IPR007889">
    <property type="entry name" value="HTH_Psq"/>
</dbReference>
<keyword evidence="9" id="KW-1185">Reference proteome</keyword>
<gene>
    <name evidence="8" type="primary">TIGD4</name>
    <name evidence="8" type="ORF">AOXY_G2523</name>
</gene>
<dbReference type="PANTHER" id="PTHR19303">
    <property type="entry name" value="TRANSPOSON"/>
    <property type="match status" value="1"/>
</dbReference>
<dbReference type="Pfam" id="PF04218">
    <property type="entry name" value="CENP-B_N"/>
    <property type="match status" value="1"/>
</dbReference>
<evidence type="ECO:0000256" key="2">
    <source>
        <dbReference type="ARBA" id="ARBA00023125"/>
    </source>
</evidence>
<dbReference type="SMART" id="SM00674">
    <property type="entry name" value="CENPB"/>
    <property type="match status" value="1"/>
</dbReference>
<evidence type="ECO:0000256" key="3">
    <source>
        <dbReference type="ARBA" id="ARBA00023242"/>
    </source>
</evidence>
<dbReference type="Pfam" id="PF03184">
    <property type="entry name" value="DDE_1"/>
    <property type="match status" value="1"/>
</dbReference>
<comment type="caution">
    <text evidence="8">The sequence shown here is derived from an EMBL/GenBank/DDBJ whole genome shotgun (WGS) entry which is preliminary data.</text>
</comment>
<accession>A0AAD8LUU5</accession>
<dbReference type="InterPro" id="IPR009057">
    <property type="entry name" value="Homeodomain-like_sf"/>
</dbReference>
<dbReference type="SUPFAM" id="SSF46689">
    <property type="entry name" value="Homeodomain-like"/>
    <property type="match status" value="2"/>
</dbReference>
<dbReference type="GO" id="GO:0005634">
    <property type="term" value="C:nucleus"/>
    <property type="evidence" value="ECO:0007669"/>
    <property type="project" value="UniProtKB-SubCell"/>
</dbReference>
<dbReference type="PROSITE" id="PS51253">
    <property type="entry name" value="HTH_CENPB"/>
    <property type="match status" value="1"/>
</dbReference>
<proteinExistence type="predicted"/>
<keyword evidence="2 4" id="KW-0238">DNA-binding</keyword>
<keyword evidence="3 4" id="KW-0539">Nucleus</keyword>
<dbReference type="GO" id="GO:0003677">
    <property type="term" value="F:DNA binding"/>
    <property type="evidence" value="ECO:0007669"/>
    <property type="project" value="UniProtKB-UniRule"/>
</dbReference>
<evidence type="ECO:0000313" key="8">
    <source>
        <dbReference type="EMBL" id="KAK1174914.1"/>
    </source>
</evidence>
<name>A0AAD8LUU5_ACIOX</name>
<dbReference type="Pfam" id="PF03221">
    <property type="entry name" value="HTH_Tnp_Tc5"/>
    <property type="match status" value="1"/>
</dbReference>
<feature type="domain" description="HTH psq-type" evidence="6">
    <location>
        <begin position="56"/>
        <end position="107"/>
    </location>
</feature>
<feature type="region of interest" description="Disordered" evidence="5">
    <location>
        <begin position="483"/>
        <end position="510"/>
    </location>
</feature>
<dbReference type="InterPro" id="IPR050863">
    <property type="entry name" value="CenT-Element_Derived"/>
</dbReference>
<dbReference type="PROSITE" id="PS50960">
    <property type="entry name" value="HTH_PSQ"/>
    <property type="match status" value="1"/>
</dbReference>
<feature type="DNA-binding region" description="H-T-H motif" evidence="4">
    <location>
        <begin position="83"/>
        <end position="103"/>
    </location>
</feature>
<dbReference type="Gene3D" id="1.10.10.60">
    <property type="entry name" value="Homeodomain-like"/>
    <property type="match status" value="2"/>
</dbReference>
<feature type="domain" description="HTH CENPB-type" evidence="7">
    <location>
        <begin position="119"/>
        <end position="190"/>
    </location>
</feature>
<dbReference type="PANTHER" id="PTHR19303:SF52">
    <property type="entry name" value="TIGGER TRANSPOSABLE ELEMENT-DERIVED PROTEIN 6"/>
    <property type="match status" value="1"/>
</dbReference>
<evidence type="ECO:0000256" key="1">
    <source>
        <dbReference type="ARBA" id="ARBA00004123"/>
    </source>
</evidence>
<organism evidence="8 9">
    <name type="scientific">Acipenser oxyrinchus oxyrinchus</name>
    <dbReference type="NCBI Taxonomy" id="40147"/>
    <lineage>
        <taxon>Eukaryota</taxon>
        <taxon>Metazoa</taxon>
        <taxon>Chordata</taxon>
        <taxon>Craniata</taxon>
        <taxon>Vertebrata</taxon>
        <taxon>Euteleostomi</taxon>
        <taxon>Actinopterygii</taxon>
        <taxon>Chondrostei</taxon>
        <taxon>Acipenseriformes</taxon>
        <taxon>Acipenseridae</taxon>
        <taxon>Acipenser</taxon>
    </lineage>
</organism>
<comment type="subcellular location">
    <subcellularLocation>
        <location evidence="1 4">Nucleus</location>
    </subcellularLocation>
</comment>
<reference evidence="8" key="1">
    <citation type="submission" date="2022-02" db="EMBL/GenBank/DDBJ databases">
        <title>Atlantic sturgeon de novo genome assembly.</title>
        <authorList>
            <person name="Stock M."/>
            <person name="Klopp C."/>
            <person name="Guiguen Y."/>
            <person name="Cabau C."/>
            <person name="Parinello H."/>
            <person name="Santidrian Yebra-Pimentel E."/>
            <person name="Kuhl H."/>
            <person name="Dirks R.P."/>
            <person name="Guessner J."/>
            <person name="Wuertz S."/>
            <person name="Du K."/>
            <person name="Schartl M."/>
        </authorList>
    </citation>
    <scope>NUCLEOTIDE SEQUENCE</scope>
    <source>
        <strain evidence="8">STURGEONOMICS-FGT-2020</strain>
        <tissue evidence="8">Whole blood</tissue>
    </source>
</reference>
<protein>
    <submittedName>
        <fullName evidence="8">Tigger transposable element-derived protein 4</fullName>
    </submittedName>
</protein>
<feature type="compositionally biased region" description="Acidic residues" evidence="5">
    <location>
        <begin position="495"/>
        <end position="510"/>
    </location>
</feature>
<dbReference type="InterPro" id="IPR006600">
    <property type="entry name" value="HTH_CenpB_DNA-bd_dom"/>
</dbReference>